<dbReference type="Proteomes" id="UP000607653">
    <property type="component" value="Unassembled WGS sequence"/>
</dbReference>
<dbReference type="EMBL" id="DUZY01000005">
    <property type="protein sequence ID" value="DAD38969.1"/>
    <property type="molecule type" value="Genomic_DNA"/>
</dbReference>
<keyword evidence="1" id="KW-1133">Transmembrane helix</keyword>
<evidence type="ECO:0000313" key="3">
    <source>
        <dbReference type="Proteomes" id="UP000607653"/>
    </source>
</evidence>
<organism evidence="2 3">
    <name type="scientific">Nelumbo nucifera</name>
    <name type="common">Sacred lotus</name>
    <dbReference type="NCBI Taxonomy" id="4432"/>
    <lineage>
        <taxon>Eukaryota</taxon>
        <taxon>Viridiplantae</taxon>
        <taxon>Streptophyta</taxon>
        <taxon>Embryophyta</taxon>
        <taxon>Tracheophyta</taxon>
        <taxon>Spermatophyta</taxon>
        <taxon>Magnoliopsida</taxon>
        <taxon>Proteales</taxon>
        <taxon>Nelumbonaceae</taxon>
        <taxon>Nelumbo</taxon>
    </lineage>
</organism>
<evidence type="ECO:0000256" key="1">
    <source>
        <dbReference type="SAM" id="Phobius"/>
    </source>
</evidence>
<keyword evidence="3" id="KW-1185">Reference proteome</keyword>
<feature type="transmembrane region" description="Helical" evidence="1">
    <location>
        <begin position="6"/>
        <end position="26"/>
    </location>
</feature>
<gene>
    <name evidence="2" type="ORF">HUJ06_013291</name>
</gene>
<name>A0A822Z6E2_NELNU</name>
<keyword evidence="1" id="KW-0472">Membrane</keyword>
<protein>
    <submittedName>
        <fullName evidence="2">Uncharacterized protein</fullName>
    </submittedName>
</protein>
<accession>A0A822Z6E2</accession>
<proteinExistence type="predicted"/>
<reference evidence="2 3" key="1">
    <citation type="journal article" date="2020" name="Mol. Biol. Evol.">
        <title>Distinct Expression and Methylation Patterns for Genes with Different Fates following a Single Whole-Genome Duplication in Flowering Plants.</title>
        <authorList>
            <person name="Shi T."/>
            <person name="Rahmani R.S."/>
            <person name="Gugger P.F."/>
            <person name="Wang M."/>
            <person name="Li H."/>
            <person name="Zhang Y."/>
            <person name="Li Z."/>
            <person name="Wang Q."/>
            <person name="Van de Peer Y."/>
            <person name="Marchal K."/>
            <person name="Chen J."/>
        </authorList>
    </citation>
    <scope>NUCLEOTIDE SEQUENCE [LARGE SCALE GENOMIC DNA]</scope>
    <source>
        <tissue evidence="2">Leaf</tissue>
    </source>
</reference>
<sequence>MSCQLRAVPICFFYLIFWIARLLLPLNTNILLAIKKLLSDGVYVEKININEKESKGKTSLK</sequence>
<comment type="caution">
    <text evidence="2">The sequence shown here is derived from an EMBL/GenBank/DDBJ whole genome shotgun (WGS) entry which is preliminary data.</text>
</comment>
<evidence type="ECO:0000313" key="2">
    <source>
        <dbReference type="EMBL" id="DAD38969.1"/>
    </source>
</evidence>
<keyword evidence="1" id="KW-0812">Transmembrane</keyword>
<dbReference type="AlphaFoldDB" id="A0A822Z6E2"/>